<evidence type="ECO:0000256" key="2">
    <source>
        <dbReference type="ARBA" id="ARBA00022679"/>
    </source>
</evidence>
<proteinExistence type="inferred from homology"/>
<keyword evidence="2 5" id="KW-0808">Transferase</keyword>
<dbReference type="HAMAP" id="MF_02070">
    <property type="entry name" value="TagA_TarA"/>
    <property type="match status" value="1"/>
</dbReference>
<reference evidence="6 7" key="1">
    <citation type="submission" date="2021-06" db="EMBL/GenBank/DDBJ databases">
        <authorList>
            <person name="Sun Q."/>
            <person name="Li D."/>
        </authorList>
    </citation>
    <scope>NUCLEOTIDE SEQUENCE [LARGE SCALE GENOMIC DNA]</scope>
    <source>
        <strain evidence="6 7">MSJ-5</strain>
    </source>
</reference>
<keyword evidence="7" id="KW-1185">Reference proteome</keyword>
<comment type="function">
    <text evidence="5">Catalyzes the conversion of GlcNAc-PP-undecaprenol into ManNAc-GlcNAc-PP-undecaprenol, the first committed lipid intermediate in the de novo synthesis of teichoic acid.</text>
</comment>
<protein>
    <recommendedName>
        <fullName evidence="5">N-acetylglucosaminyldiphosphoundecaprenol N-acetyl-beta-D-mannosaminyltransferase</fullName>
        <ecNumber evidence="5">2.4.1.187</ecNumber>
    </recommendedName>
    <alternativeName>
        <fullName evidence="5">N-acetylmannosaminyltransferase</fullName>
    </alternativeName>
    <alternativeName>
        <fullName evidence="5">UDP-N-acetylmannosamine transferase</fullName>
    </alternativeName>
    <alternativeName>
        <fullName evidence="5">UDP-N-acetylmannosamine:N-acetylglucosaminyl pyrophosphorylundecaprenol N-acetylmannosaminyltransferase</fullName>
    </alternativeName>
</protein>
<comment type="pathway">
    <text evidence="5">Cell wall biogenesis; teichoic acid biosynthesis.</text>
</comment>
<keyword evidence="4 5" id="KW-0961">Cell wall biogenesis/degradation</keyword>
<evidence type="ECO:0000313" key="7">
    <source>
        <dbReference type="Proteomes" id="UP000779508"/>
    </source>
</evidence>
<dbReference type="RefSeq" id="WP_216414493.1">
    <property type="nucleotide sequence ID" value="NZ_JAHLQK010000001.1"/>
</dbReference>
<comment type="caution">
    <text evidence="6">The sequence shown here is derived from an EMBL/GenBank/DDBJ whole genome shotgun (WGS) entry which is preliminary data.</text>
</comment>
<comment type="catalytic activity">
    <reaction evidence="5">
        <text>UDP-N-acetyl-alpha-D-mannosamine + N-acetyl-alpha-D-glucosaminyl-di-trans,octa-cis-undecaprenyl diphosphate = N-acetyl-beta-D-mannosaminyl-(1-&gt;4)-N-acetyl-alpha-D-glucosaminyl di-trans,octa-cis-undecaprenyl diphosphate + UDP + H(+)</text>
        <dbReference type="Rhea" id="RHEA:16053"/>
        <dbReference type="ChEBI" id="CHEBI:15378"/>
        <dbReference type="ChEBI" id="CHEBI:58223"/>
        <dbReference type="ChEBI" id="CHEBI:62959"/>
        <dbReference type="ChEBI" id="CHEBI:68623"/>
        <dbReference type="ChEBI" id="CHEBI:132210"/>
        <dbReference type="EC" id="2.4.1.187"/>
    </reaction>
</comment>
<dbReference type="PANTHER" id="PTHR34136">
    <property type="match status" value="1"/>
</dbReference>
<accession>A0ABS6FXN6</accession>
<organism evidence="6 7">
    <name type="scientific">Alkaliphilus flagellatus</name>
    <dbReference type="NCBI Taxonomy" id="2841507"/>
    <lineage>
        <taxon>Bacteria</taxon>
        <taxon>Bacillati</taxon>
        <taxon>Bacillota</taxon>
        <taxon>Clostridia</taxon>
        <taxon>Peptostreptococcales</taxon>
        <taxon>Natronincolaceae</taxon>
        <taxon>Alkaliphilus</taxon>
    </lineage>
</organism>
<dbReference type="EMBL" id="JAHLQK010000001">
    <property type="protein sequence ID" value="MBU5674982.1"/>
    <property type="molecule type" value="Genomic_DNA"/>
</dbReference>
<sequence length="241" mass="27111">MRKQESILGVKFDIVNEDEALEKLVEFVEEGSSLKKVYTPNPEIVMLAQDDKELFRILSEADLVLADGIGVIIASKIRGLELKNRVTGVDTMDRLLKYCGQTGKSIFIFGGKPGIAEIACKNIESQYKGVKIAGYHHGYITDNDQDEIINKINGVKPDVLFVCLGAPKQEKWIDKNKDRLNCSLAMGVGGSVDVYAGVAKRAPIAFQKLGLEWFYRLLKEPWRFKRMLILPKFLIKFIVTK</sequence>
<dbReference type="Proteomes" id="UP000779508">
    <property type="component" value="Unassembled WGS sequence"/>
</dbReference>
<comment type="similarity">
    <text evidence="5">Belongs to the glycosyltransferase 26 family. TagA/TarA subfamily.</text>
</comment>
<keyword evidence="3 5" id="KW-0777">Teichoic acid biosynthesis</keyword>
<dbReference type="InterPro" id="IPR004629">
    <property type="entry name" value="WecG_TagA_CpsF"/>
</dbReference>
<keyword evidence="1 5" id="KW-0328">Glycosyltransferase</keyword>
<evidence type="ECO:0000256" key="5">
    <source>
        <dbReference type="HAMAP-Rule" id="MF_02070"/>
    </source>
</evidence>
<dbReference type="EC" id="2.4.1.187" evidence="5"/>
<evidence type="ECO:0000313" key="6">
    <source>
        <dbReference type="EMBL" id="MBU5674982.1"/>
    </source>
</evidence>
<evidence type="ECO:0000256" key="3">
    <source>
        <dbReference type="ARBA" id="ARBA00022944"/>
    </source>
</evidence>
<dbReference type="PANTHER" id="PTHR34136:SF1">
    <property type="entry name" value="UDP-N-ACETYL-D-MANNOSAMINURONIC ACID TRANSFERASE"/>
    <property type="match status" value="1"/>
</dbReference>
<name>A0ABS6FXN6_9FIRM</name>
<dbReference type="NCBIfam" id="TIGR00696">
    <property type="entry name" value="wecG_tagA_cpsF"/>
    <property type="match status" value="1"/>
</dbReference>
<evidence type="ECO:0000256" key="1">
    <source>
        <dbReference type="ARBA" id="ARBA00022676"/>
    </source>
</evidence>
<dbReference type="InterPro" id="IPR034714">
    <property type="entry name" value="TagA_TarA"/>
</dbReference>
<dbReference type="CDD" id="cd06533">
    <property type="entry name" value="Glyco_transf_WecG_TagA"/>
    <property type="match status" value="1"/>
</dbReference>
<dbReference type="Pfam" id="PF03808">
    <property type="entry name" value="Glyco_tran_WecG"/>
    <property type="match status" value="1"/>
</dbReference>
<gene>
    <name evidence="6" type="ORF">KQI88_00945</name>
</gene>
<evidence type="ECO:0000256" key="4">
    <source>
        <dbReference type="ARBA" id="ARBA00023316"/>
    </source>
</evidence>